<proteinExistence type="predicted"/>
<dbReference type="InterPro" id="IPR011701">
    <property type="entry name" value="MFS"/>
</dbReference>
<dbReference type="PANTHER" id="PTHR43124:SF6">
    <property type="entry name" value="TRANSPORTER ARAJ-RELATED"/>
    <property type="match status" value="1"/>
</dbReference>
<evidence type="ECO:0000256" key="5">
    <source>
        <dbReference type="ARBA" id="ARBA00023136"/>
    </source>
</evidence>
<evidence type="ECO:0000313" key="9">
    <source>
        <dbReference type="Proteomes" id="UP000006657"/>
    </source>
</evidence>
<feature type="transmembrane region" description="Helical" evidence="6">
    <location>
        <begin position="106"/>
        <end position="123"/>
    </location>
</feature>
<dbReference type="PRINTS" id="PR01035">
    <property type="entry name" value="TCRTETA"/>
</dbReference>
<dbReference type="PANTHER" id="PTHR43124">
    <property type="entry name" value="PURINE EFFLUX PUMP PBUE"/>
    <property type="match status" value="1"/>
</dbReference>
<dbReference type="PROSITE" id="PS50850">
    <property type="entry name" value="MFS"/>
    <property type="match status" value="1"/>
</dbReference>
<evidence type="ECO:0000256" key="4">
    <source>
        <dbReference type="ARBA" id="ARBA00022989"/>
    </source>
</evidence>
<dbReference type="EMBL" id="CP002544">
    <property type="protein sequence ID" value="ADY32281.1"/>
    <property type="molecule type" value="Genomic_DNA"/>
</dbReference>
<dbReference type="Pfam" id="PF07690">
    <property type="entry name" value="MFS_1"/>
    <property type="match status" value="1"/>
</dbReference>
<name>F9ZBH3_ODOSD</name>
<feature type="transmembrane region" description="Helical" evidence="6">
    <location>
        <begin position="244"/>
        <end position="262"/>
    </location>
</feature>
<keyword evidence="3 6" id="KW-0812">Transmembrane</keyword>
<dbReference type="GO" id="GO:0022857">
    <property type="term" value="F:transmembrane transporter activity"/>
    <property type="evidence" value="ECO:0007669"/>
    <property type="project" value="InterPro"/>
</dbReference>
<evidence type="ECO:0000259" key="7">
    <source>
        <dbReference type="PROSITE" id="PS50850"/>
    </source>
</evidence>
<evidence type="ECO:0000256" key="2">
    <source>
        <dbReference type="ARBA" id="ARBA00022475"/>
    </source>
</evidence>
<sequence length="393" mass="42067">MHSENLITMKKSLIALAFGTLGLGIAEFVMMGILPDVAKALNISIATAGHLISAYAIGVCVGAPLLIIARKYPLKNILLVLVSMIMLGNIIAASAPNYWILMLGRFISGLPHGAYFGVGSIVAEKLADKGKGSEAVSIMIAGMTVANLFGVPLGTSLSAAISWRMTFLLVGVWGVLILYYIWRWVPQVEKLPDTGFKGQFRFLKSPAPWLILGATMLGNGGVFCWYSYINPLLTHVSGFRPESITLLMVLAGFGMVVGNLVSGRLSDRFTPGRVAAFTQGCLSILLLLIYFLASISWLSVILMCLCTAGLFALSSPQQVLLIRFSPGGEMLGAASVQVAFNLGNAIGAYCGGLPLQAGLSYRYPALLGTFFALVGFILLVLFSRKYETARQHV</sequence>
<evidence type="ECO:0000256" key="6">
    <source>
        <dbReference type="SAM" id="Phobius"/>
    </source>
</evidence>
<dbReference type="KEGG" id="osp:Odosp_1231"/>
<dbReference type="InterPro" id="IPR050189">
    <property type="entry name" value="MFS_Efflux_Transporters"/>
</dbReference>
<feature type="transmembrane region" description="Helical" evidence="6">
    <location>
        <begin position="361"/>
        <end position="382"/>
    </location>
</feature>
<protein>
    <submittedName>
        <fullName evidence="8">Major facilitator superfamily MFS_1</fullName>
    </submittedName>
</protein>
<dbReference type="Gene3D" id="1.20.1250.20">
    <property type="entry name" value="MFS general substrate transporter like domains"/>
    <property type="match status" value="2"/>
</dbReference>
<dbReference type="eggNOG" id="COG2814">
    <property type="taxonomic scope" value="Bacteria"/>
</dbReference>
<gene>
    <name evidence="8" type="ordered locus">Odosp_1231</name>
</gene>
<dbReference type="SUPFAM" id="SSF103473">
    <property type="entry name" value="MFS general substrate transporter"/>
    <property type="match status" value="1"/>
</dbReference>
<dbReference type="PaxDb" id="709991-Odosp_1231"/>
<feature type="transmembrane region" description="Helical" evidence="6">
    <location>
        <begin position="209"/>
        <end position="229"/>
    </location>
</feature>
<dbReference type="CDD" id="cd17324">
    <property type="entry name" value="MFS_NepI_like"/>
    <property type="match status" value="1"/>
</dbReference>
<keyword evidence="2" id="KW-1003">Cell membrane</keyword>
<evidence type="ECO:0000256" key="3">
    <source>
        <dbReference type="ARBA" id="ARBA00022692"/>
    </source>
</evidence>
<dbReference type="NCBIfam" id="NF007498">
    <property type="entry name" value="PRK10091.1"/>
    <property type="match status" value="1"/>
</dbReference>
<accession>F9ZBH3</accession>
<dbReference type="AlphaFoldDB" id="F9ZBH3"/>
<keyword evidence="9" id="KW-1185">Reference proteome</keyword>
<dbReference type="STRING" id="709991.Odosp_1231"/>
<feature type="transmembrane region" description="Helical" evidence="6">
    <location>
        <begin position="12"/>
        <end position="34"/>
    </location>
</feature>
<dbReference type="Proteomes" id="UP000006657">
    <property type="component" value="Chromosome"/>
</dbReference>
<dbReference type="InterPro" id="IPR020846">
    <property type="entry name" value="MFS_dom"/>
</dbReference>
<feature type="transmembrane region" description="Helical" evidence="6">
    <location>
        <begin position="135"/>
        <end position="155"/>
    </location>
</feature>
<dbReference type="InterPro" id="IPR036259">
    <property type="entry name" value="MFS_trans_sf"/>
</dbReference>
<reference evidence="8 9" key="1">
    <citation type="journal article" date="2011" name="Stand. Genomic Sci.">
        <title>Complete genome sequence of Odoribacter splanchnicus type strain (1651/6).</title>
        <authorList>
            <consortium name="US DOE Joint Genome Institute (JGI-PGF)"/>
            <person name="Goker M."/>
            <person name="Gronow S."/>
            <person name="Zeytun A."/>
            <person name="Nolan M."/>
            <person name="Lucas S."/>
            <person name="Lapidus A."/>
            <person name="Hammon N."/>
            <person name="Deshpande S."/>
            <person name="Cheng J.F."/>
            <person name="Pitluck S."/>
            <person name="Liolios K."/>
            <person name="Pagani I."/>
            <person name="Ivanova N."/>
            <person name="Mavromatis K."/>
            <person name="Ovchinikova G."/>
            <person name="Pati A."/>
            <person name="Tapia R."/>
            <person name="Han C."/>
            <person name="Goodwin L."/>
            <person name="Chen A."/>
            <person name="Palaniappan K."/>
            <person name="Land M."/>
            <person name="Hauser L."/>
            <person name="Jeffries C.D."/>
            <person name="Brambilla E.M."/>
            <person name="Rohde M."/>
            <person name="Detter J.C."/>
            <person name="Woyke T."/>
            <person name="Bristow J."/>
            <person name="Markowitz V."/>
            <person name="Hugenholtz P."/>
            <person name="Eisen J.A."/>
            <person name="Kyrpides N.C."/>
            <person name="Klenk H.P."/>
        </authorList>
    </citation>
    <scope>NUCLEOTIDE SEQUENCE [LARGE SCALE GENOMIC DNA]</scope>
    <source>
        <strain evidence="9">ATCC 29572 / DSM 20712 / JCM 15291 / NCTC 10825 / 1651/6</strain>
    </source>
</reference>
<keyword evidence="5 6" id="KW-0472">Membrane</keyword>
<comment type="subcellular location">
    <subcellularLocation>
        <location evidence="1">Cell membrane</location>
        <topology evidence="1">Multi-pass membrane protein</topology>
    </subcellularLocation>
</comment>
<feature type="domain" description="Major facilitator superfamily (MFS) profile" evidence="7">
    <location>
        <begin position="12"/>
        <end position="387"/>
    </location>
</feature>
<keyword evidence="4 6" id="KW-1133">Transmembrane helix</keyword>
<feature type="transmembrane region" description="Helical" evidence="6">
    <location>
        <begin position="78"/>
        <end position="100"/>
    </location>
</feature>
<dbReference type="HOGENOM" id="CLU_001265_61_2_10"/>
<feature type="transmembrane region" description="Helical" evidence="6">
    <location>
        <begin position="161"/>
        <end position="182"/>
    </location>
</feature>
<evidence type="ECO:0000313" key="8">
    <source>
        <dbReference type="EMBL" id="ADY32281.1"/>
    </source>
</evidence>
<dbReference type="InterPro" id="IPR001958">
    <property type="entry name" value="Tet-R_TetA/multi-R_MdtG-like"/>
</dbReference>
<evidence type="ECO:0000256" key="1">
    <source>
        <dbReference type="ARBA" id="ARBA00004651"/>
    </source>
</evidence>
<dbReference type="GO" id="GO:0005886">
    <property type="term" value="C:plasma membrane"/>
    <property type="evidence" value="ECO:0007669"/>
    <property type="project" value="UniProtKB-SubCell"/>
</dbReference>
<organism evidence="8 9">
    <name type="scientific">Odoribacter splanchnicus (strain ATCC 29572 / DSM 20712 / CIP 104287 / JCM 15291 / NCTC 10825 / 1651/6)</name>
    <name type="common">Bacteroides splanchnicus</name>
    <dbReference type="NCBI Taxonomy" id="709991"/>
    <lineage>
        <taxon>Bacteria</taxon>
        <taxon>Pseudomonadati</taxon>
        <taxon>Bacteroidota</taxon>
        <taxon>Bacteroidia</taxon>
        <taxon>Bacteroidales</taxon>
        <taxon>Odoribacteraceae</taxon>
        <taxon>Odoribacter</taxon>
    </lineage>
</organism>
<feature type="transmembrane region" description="Helical" evidence="6">
    <location>
        <begin position="40"/>
        <end position="66"/>
    </location>
</feature>